<accession>A0A9W8LZF7</accession>
<dbReference type="PANTHER" id="PTHR33281:SF19">
    <property type="entry name" value="VOLTAGE-DEPENDENT ANION CHANNEL-FORMING PROTEIN YNEE"/>
    <property type="match status" value="1"/>
</dbReference>
<sequence>MLIDRVKPDNKVEAFGFEWPSALHYRGSVLRLILLPVIIMSGYATGIAFLIRKYEYLQLPITILTPVSVVLSLLLVFRTNSAYDRYWEGRKIWQDLKVNSRTMIRNIWCSVTESSMEDHARKQQALKNIAAFMISIKHYIRGEDGLDYSDYNGLLSHEFRMQVLTQGSTFGYGSIGSTCKNSRNSSTRGSTTNGGSSSELSIQQQEQGCESWRRSPEIPLPSVLLYEIQKYSEYLMDSGSIHGQMYVNMVNVSNAMGTLLGGCERILSTPIPLAYQIHLHHSLYLYLLILPWALGPLGLAKAIILQFAVSFMMVGIDAISREIQNPFGYDANDLDLDAFCEAMLVELNYALTNQSPKGIKSDTNSSNSNLAKGKSIEIIGINADSGEPDCGTLAHRRPVPTRKGRAADLIQKFNQLATPSNNSASQTATVGRASASTRCNNLRQLFSTPAAEMAASGSATDKASIARDSTHGQTQEKRSVGASQDDLVLRQSRQSVFLSDSELDRALSEIREFSKNMNISLGDDDVTIAA</sequence>
<dbReference type="OrthoDB" id="1368at2759"/>
<feature type="compositionally biased region" description="Low complexity" evidence="8">
    <location>
        <begin position="181"/>
        <end position="200"/>
    </location>
</feature>
<keyword evidence="5 9" id="KW-1133">Transmembrane helix</keyword>
<evidence type="ECO:0000256" key="5">
    <source>
        <dbReference type="ARBA" id="ARBA00022989"/>
    </source>
</evidence>
<keyword evidence="4 9" id="KW-0812">Transmembrane</keyword>
<evidence type="ECO:0000256" key="7">
    <source>
        <dbReference type="ARBA" id="ARBA00023136"/>
    </source>
</evidence>
<dbReference type="PANTHER" id="PTHR33281">
    <property type="entry name" value="UPF0187 PROTEIN YNEE"/>
    <property type="match status" value="1"/>
</dbReference>
<protein>
    <submittedName>
        <fullName evidence="10">Uncharacterized protein</fullName>
    </submittedName>
</protein>
<evidence type="ECO:0000313" key="11">
    <source>
        <dbReference type="Proteomes" id="UP001139887"/>
    </source>
</evidence>
<comment type="caution">
    <text evidence="10">The sequence shown here is derived from an EMBL/GenBank/DDBJ whole genome shotgun (WGS) entry which is preliminary data.</text>
</comment>
<evidence type="ECO:0000313" key="10">
    <source>
        <dbReference type="EMBL" id="KAJ2847613.1"/>
    </source>
</evidence>
<evidence type="ECO:0000256" key="4">
    <source>
        <dbReference type="ARBA" id="ARBA00022692"/>
    </source>
</evidence>
<evidence type="ECO:0000256" key="3">
    <source>
        <dbReference type="ARBA" id="ARBA00022475"/>
    </source>
</evidence>
<dbReference type="AlphaFoldDB" id="A0A9W8LZF7"/>
<dbReference type="EMBL" id="JANBUW010000287">
    <property type="protein sequence ID" value="KAJ2847613.1"/>
    <property type="molecule type" value="Genomic_DNA"/>
</dbReference>
<comment type="subcellular location">
    <subcellularLocation>
        <location evidence="1">Cell membrane</location>
        <topology evidence="1">Multi-pass membrane protein</topology>
    </subcellularLocation>
</comment>
<keyword evidence="11" id="KW-1185">Reference proteome</keyword>
<feature type="region of interest" description="Disordered" evidence="8">
    <location>
        <begin position="179"/>
        <end position="200"/>
    </location>
</feature>
<evidence type="ECO:0000256" key="8">
    <source>
        <dbReference type="SAM" id="MobiDB-lite"/>
    </source>
</evidence>
<evidence type="ECO:0000256" key="9">
    <source>
        <dbReference type="SAM" id="Phobius"/>
    </source>
</evidence>
<feature type="transmembrane region" description="Helical" evidence="9">
    <location>
        <begin position="283"/>
        <end position="316"/>
    </location>
</feature>
<dbReference type="GO" id="GO:0005886">
    <property type="term" value="C:plasma membrane"/>
    <property type="evidence" value="ECO:0007669"/>
    <property type="project" value="UniProtKB-SubCell"/>
</dbReference>
<feature type="transmembrane region" description="Helical" evidence="9">
    <location>
        <begin position="29"/>
        <end position="51"/>
    </location>
</feature>
<dbReference type="InterPro" id="IPR044669">
    <property type="entry name" value="YneE/VCCN1/2-like"/>
</dbReference>
<evidence type="ECO:0000256" key="2">
    <source>
        <dbReference type="ARBA" id="ARBA00022448"/>
    </source>
</evidence>
<feature type="compositionally biased region" description="Basic and acidic residues" evidence="8">
    <location>
        <begin position="464"/>
        <end position="479"/>
    </location>
</feature>
<evidence type="ECO:0000256" key="1">
    <source>
        <dbReference type="ARBA" id="ARBA00004651"/>
    </source>
</evidence>
<organism evidence="10 11">
    <name type="scientific">Coemansia brasiliensis</name>
    <dbReference type="NCBI Taxonomy" id="2650707"/>
    <lineage>
        <taxon>Eukaryota</taxon>
        <taxon>Fungi</taxon>
        <taxon>Fungi incertae sedis</taxon>
        <taxon>Zoopagomycota</taxon>
        <taxon>Kickxellomycotina</taxon>
        <taxon>Kickxellomycetes</taxon>
        <taxon>Kickxellales</taxon>
        <taxon>Kickxellaceae</taxon>
        <taxon>Coemansia</taxon>
    </lineage>
</organism>
<dbReference type="Proteomes" id="UP001139887">
    <property type="component" value="Unassembled WGS sequence"/>
</dbReference>
<gene>
    <name evidence="10" type="ORF">IWW36_003769</name>
</gene>
<dbReference type="Pfam" id="PF25539">
    <property type="entry name" value="Bestrophin_2"/>
    <property type="match status" value="1"/>
</dbReference>
<feature type="transmembrane region" description="Helical" evidence="9">
    <location>
        <begin position="57"/>
        <end position="77"/>
    </location>
</feature>
<feature type="region of interest" description="Disordered" evidence="8">
    <location>
        <begin position="452"/>
        <end position="486"/>
    </location>
</feature>
<keyword evidence="7 9" id="KW-0472">Membrane</keyword>
<keyword evidence="2" id="KW-0813">Transport</keyword>
<proteinExistence type="predicted"/>
<keyword evidence="3" id="KW-1003">Cell membrane</keyword>
<name>A0A9W8LZF7_9FUNG</name>
<reference evidence="10" key="1">
    <citation type="submission" date="2022-07" db="EMBL/GenBank/DDBJ databases">
        <title>Phylogenomic reconstructions and comparative analyses of Kickxellomycotina fungi.</title>
        <authorList>
            <person name="Reynolds N.K."/>
            <person name="Stajich J.E."/>
            <person name="Barry K."/>
            <person name="Grigoriev I.V."/>
            <person name="Crous P."/>
            <person name="Smith M.E."/>
        </authorList>
    </citation>
    <scope>NUCLEOTIDE SEQUENCE</scope>
    <source>
        <strain evidence="10">NRRL 1566</strain>
    </source>
</reference>
<dbReference type="GO" id="GO:0005254">
    <property type="term" value="F:chloride channel activity"/>
    <property type="evidence" value="ECO:0007669"/>
    <property type="project" value="InterPro"/>
</dbReference>
<keyword evidence="6" id="KW-0406">Ion transport</keyword>
<evidence type="ECO:0000256" key="6">
    <source>
        <dbReference type="ARBA" id="ARBA00023065"/>
    </source>
</evidence>